<sequence>MKHHNISTSNVSRETFEQINSTFTEHQEALNSYLDQLLWWNKRVNLVSRNVPRETIENHLRHSLLLEHLEGFKSAENIVDAGTGGGLPGLPLALTNPTKGFVLNDIVSKKCLAIKQIVRKLNVANVQVADSSIENIQETHPFLLISKHAFKINDLYNMTSHLPWKSIILYKGTDFKKELDGITPSLSIECHNLSEGGKFYKGKALIEIQRK</sequence>
<keyword evidence="4 6" id="KW-0808">Transferase</keyword>
<evidence type="ECO:0000256" key="2">
    <source>
        <dbReference type="ARBA" id="ARBA00022552"/>
    </source>
</evidence>
<dbReference type="EMBL" id="JAGGJA010000001">
    <property type="protein sequence ID" value="MCW9705703.1"/>
    <property type="molecule type" value="Genomic_DNA"/>
</dbReference>
<dbReference type="InterPro" id="IPR003682">
    <property type="entry name" value="rRNA_ssu_MeTfrase_G"/>
</dbReference>
<keyword evidence="3 6" id="KW-0489">Methyltransferase</keyword>
<dbReference type="Gene3D" id="3.40.50.150">
    <property type="entry name" value="Vaccinia Virus protein VP39"/>
    <property type="match status" value="1"/>
</dbReference>
<keyword evidence="5 6" id="KW-0949">S-adenosyl-L-methionine</keyword>
<dbReference type="Pfam" id="PF02527">
    <property type="entry name" value="GidB"/>
    <property type="match status" value="1"/>
</dbReference>
<organism evidence="7 8">
    <name type="scientific">Fodinibius salsisoli</name>
    <dbReference type="NCBI Taxonomy" id="2820877"/>
    <lineage>
        <taxon>Bacteria</taxon>
        <taxon>Pseudomonadati</taxon>
        <taxon>Balneolota</taxon>
        <taxon>Balneolia</taxon>
        <taxon>Balneolales</taxon>
        <taxon>Balneolaceae</taxon>
        <taxon>Fodinibius</taxon>
    </lineage>
</organism>
<feature type="binding site" evidence="6">
    <location>
        <position position="82"/>
    </location>
    <ligand>
        <name>S-adenosyl-L-methionine</name>
        <dbReference type="ChEBI" id="CHEBI:59789"/>
    </ligand>
</feature>
<proteinExistence type="inferred from homology"/>
<keyword evidence="8" id="KW-1185">Reference proteome</keyword>
<dbReference type="Proteomes" id="UP001207918">
    <property type="component" value="Unassembled WGS sequence"/>
</dbReference>
<evidence type="ECO:0000256" key="3">
    <source>
        <dbReference type="ARBA" id="ARBA00022603"/>
    </source>
</evidence>
<comment type="caution">
    <text evidence="7">The sequence shown here is derived from an EMBL/GenBank/DDBJ whole genome shotgun (WGS) entry which is preliminary data.</text>
</comment>
<dbReference type="HAMAP" id="MF_00074">
    <property type="entry name" value="16SrRNA_methyltr_G"/>
    <property type="match status" value="1"/>
</dbReference>
<keyword evidence="2 6" id="KW-0698">rRNA processing</keyword>
<evidence type="ECO:0000313" key="7">
    <source>
        <dbReference type="EMBL" id="MCW9705703.1"/>
    </source>
</evidence>
<dbReference type="GO" id="GO:0032259">
    <property type="term" value="P:methylation"/>
    <property type="evidence" value="ECO:0007669"/>
    <property type="project" value="UniProtKB-KW"/>
</dbReference>
<dbReference type="PANTHER" id="PTHR31760">
    <property type="entry name" value="S-ADENOSYL-L-METHIONINE-DEPENDENT METHYLTRANSFERASES SUPERFAMILY PROTEIN"/>
    <property type="match status" value="1"/>
</dbReference>
<dbReference type="EC" id="2.1.1.-" evidence="6"/>
<dbReference type="SUPFAM" id="SSF53335">
    <property type="entry name" value="S-adenosyl-L-methionine-dependent methyltransferases"/>
    <property type="match status" value="1"/>
</dbReference>
<comment type="similarity">
    <text evidence="6">Belongs to the methyltransferase superfamily. RNA methyltransferase RsmG family.</text>
</comment>
<accession>A0ABT3PIU9</accession>
<evidence type="ECO:0000256" key="1">
    <source>
        <dbReference type="ARBA" id="ARBA00022490"/>
    </source>
</evidence>
<name>A0ABT3PIU9_9BACT</name>
<feature type="binding site" evidence="6">
    <location>
        <begin position="133"/>
        <end position="134"/>
    </location>
    <ligand>
        <name>S-adenosyl-L-methionine</name>
        <dbReference type="ChEBI" id="CHEBI:59789"/>
    </ligand>
</feature>
<dbReference type="InterPro" id="IPR029063">
    <property type="entry name" value="SAM-dependent_MTases_sf"/>
</dbReference>
<protein>
    <recommendedName>
        <fullName evidence="6">Ribosomal RNA small subunit methyltransferase G</fullName>
        <ecNumber evidence="6">2.1.1.-</ecNumber>
    </recommendedName>
    <alternativeName>
        <fullName evidence="6">16S rRNA 7-methylguanosine methyltransferase</fullName>
        <shortName evidence="6">16S rRNA m7G methyltransferase</shortName>
    </alternativeName>
</protein>
<dbReference type="GO" id="GO:0008168">
    <property type="term" value="F:methyltransferase activity"/>
    <property type="evidence" value="ECO:0007669"/>
    <property type="project" value="UniProtKB-KW"/>
</dbReference>
<feature type="binding site" evidence="6">
    <location>
        <position position="87"/>
    </location>
    <ligand>
        <name>S-adenosyl-L-methionine</name>
        <dbReference type="ChEBI" id="CHEBI:59789"/>
    </ligand>
</feature>
<keyword evidence="1 6" id="KW-0963">Cytoplasm</keyword>
<gene>
    <name evidence="6" type="primary">rsmG</name>
    <name evidence="7" type="ORF">J6I44_02490</name>
</gene>
<comment type="caution">
    <text evidence="6">Lacks conserved residue(s) required for the propagation of feature annotation.</text>
</comment>
<evidence type="ECO:0000256" key="4">
    <source>
        <dbReference type="ARBA" id="ARBA00022679"/>
    </source>
</evidence>
<reference evidence="7 8" key="1">
    <citation type="submission" date="2021-03" db="EMBL/GenBank/DDBJ databases">
        <title>Aliifodinibius sp. nov., a new bacterium isolated from saline soil.</title>
        <authorList>
            <person name="Galisteo C."/>
            <person name="De La Haba R."/>
            <person name="Sanchez-Porro C."/>
            <person name="Ventosa A."/>
        </authorList>
    </citation>
    <scope>NUCLEOTIDE SEQUENCE [LARGE SCALE GENOMIC DNA]</scope>
    <source>
        <strain evidence="7 8">1BSP15-2V2</strain>
    </source>
</reference>
<evidence type="ECO:0000256" key="5">
    <source>
        <dbReference type="ARBA" id="ARBA00022691"/>
    </source>
</evidence>
<comment type="subcellular location">
    <subcellularLocation>
        <location evidence="6">Cytoplasm</location>
    </subcellularLocation>
</comment>
<evidence type="ECO:0000256" key="6">
    <source>
        <dbReference type="HAMAP-Rule" id="MF_00074"/>
    </source>
</evidence>
<comment type="function">
    <text evidence="6">Specifically methylates the N7 position of a guanine in 16S rRNA.</text>
</comment>
<feature type="binding site" evidence="6">
    <location>
        <position position="147"/>
    </location>
    <ligand>
        <name>S-adenosyl-L-methionine</name>
        <dbReference type="ChEBI" id="CHEBI:59789"/>
    </ligand>
</feature>
<evidence type="ECO:0000313" key="8">
    <source>
        <dbReference type="Proteomes" id="UP001207918"/>
    </source>
</evidence>
<dbReference type="PANTHER" id="PTHR31760:SF0">
    <property type="entry name" value="S-ADENOSYL-L-METHIONINE-DEPENDENT METHYLTRANSFERASES SUPERFAMILY PROTEIN"/>
    <property type="match status" value="1"/>
</dbReference>
<dbReference type="RefSeq" id="WP_265764368.1">
    <property type="nucleotide sequence ID" value="NZ_JAGGJA010000001.1"/>
</dbReference>